<dbReference type="Proteomes" id="UP001143910">
    <property type="component" value="Unassembled WGS sequence"/>
</dbReference>
<comment type="caution">
    <text evidence="1">The sequence shown here is derived from an EMBL/GenBank/DDBJ whole genome shotgun (WGS) entry which is preliminary data.</text>
</comment>
<proteinExistence type="predicted"/>
<gene>
    <name evidence="1" type="ORF">NQ176_g1904</name>
</gene>
<sequence length="337" mass="37896">MKPETQTSPSNSGQRATEIKYDINSAHFHASVARALRLSKKKSLISYDEIPVLWRTNPFIHNGYRFTSSILSTLLSIFCLSNELVNIWTHLFPAFIISWYIYSTPIVETFQDGGLGKRSDALVAGGFMAATLATLLFSTAWHTFRCNSRIRLMAAFVSVDIMSISIMMTSFSVLTTHLSLYMQPTLRASYLYSQMLWGITGMMLPWTNLFRPAAVAHLTLPLPVSWPLSRAASRLIFFICLGIQGIIVPLVHANFVNGWEYTSKIYKLAGQAILPMFIGSLIYGSKFPERGWPGKFDFIGCSHNIWHVASAMAAINACRFLVAMFEHAWEQARISEL</sequence>
<protein>
    <submittedName>
        <fullName evidence="1">Uncharacterized protein</fullName>
    </submittedName>
</protein>
<name>A0ACC1NTA1_9HYPO</name>
<evidence type="ECO:0000313" key="1">
    <source>
        <dbReference type="EMBL" id="KAJ2981639.1"/>
    </source>
</evidence>
<keyword evidence="2" id="KW-1185">Reference proteome</keyword>
<dbReference type="EMBL" id="JANJQO010000119">
    <property type="protein sequence ID" value="KAJ2981639.1"/>
    <property type="molecule type" value="Genomic_DNA"/>
</dbReference>
<reference evidence="1" key="1">
    <citation type="submission" date="2022-08" db="EMBL/GenBank/DDBJ databases">
        <title>Genome Sequence of Lecanicillium fungicola.</title>
        <authorList>
            <person name="Buettner E."/>
        </authorList>
    </citation>
    <scope>NUCLEOTIDE SEQUENCE</scope>
    <source>
        <strain evidence="1">Babe33</strain>
    </source>
</reference>
<accession>A0ACC1NTA1</accession>
<evidence type="ECO:0000313" key="2">
    <source>
        <dbReference type="Proteomes" id="UP001143910"/>
    </source>
</evidence>
<organism evidence="1 2">
    <name type="scientific">Zarea fungicola</name>
    <dbReference type="NCBI Taxonomy" id="93591"/>
    <lineage>
        <taxon>Eukaryota</taxon>
        <taxon>Fungi</taxon>
        <taxon>Dikarya</taxon>
        <taxon>Ascomycota</taxon>
        <taxon>Pezizomycotina</taxon>
        <taxon>Sordariomycetes</taxon>
        <taxon>Hypocreomycetidae</taxon>
        <taxon>Hypocreales</taxon>
        <taxon>Cordycipitaceae</taxon>
        <taxon>Zarea</taxon>
    </lineage>
</organism>